<sequence length="179" mass="20050">MDWVNRRAADEEDLALVKAAAWAWYQQGSGKAARESDDRRRVGVDPGRNMRRPSRYKLEAIAAAKACPVISLLDVYDVEWITRELDRVSMASRSSTGGGDRHRRSGKDAAALEGMRRARGTWVRHAVDICWSKGAVVEAAAPSPRRWRKTPTTPASKEVKQRFCGKGGRRETDKVCVIR</sequence>
<dbReference type="EMBL" id="JAQQAF010000007">
    <property type="protein sequence ID" value="KAJ8471286.1"/>
    <property type="molecule type" value="Genomic_DNA"/>
</dbReference>
<proteinExistence type="predicted"/>
<feature type="region of interest" description="Disordered" evidence="1">
    <location>
        <begin position="91"/>
        <end position="110"/>
    </location>
</feature>
<dbReference type="Proteomes" id="UP001222027">
    <property type="component" value="Unassembled WGS sequence"/>
</dbReference>
<keyword evidence="3" id="KW-1185">Reference proteome</keyword>
<evidence type="ECO:0000256" key="1">
    <source>
        <dbReference type="SAM" id="MobiDB-lite"/>
    </source>
</evidence>
<organism evidence="2 3">
    <name type="scientific">Ensete ventricosum</name>
    <name type="common">Abyssinian banana</name>
    <name type="synonym">Musa ensete</name>
    <dbReference type="NCBI Taxonomy" id="4639"/>
    <lineage>
        <taxon>Eukaryota</taxon>
        <taxon>Viridiplantae</taxon>
        <taxon>Streptophyta</taxon>
        <taxon>Embryophyta</taxon>
        <taxon>Tracheophyta</taxon>
        <taxon>Spermatophyta</taxon>
        <taxon>Magnoliopsida</taxon>
        <taxon>Liliopsida</taxon>
        <taxon>Zingiberales</taxon>
        <taxon>Musaceae</taxon>
        <taxon>Ensete</taxon>
    </lineage>
</organism>
<dbReference type="PANTHER" id="PTHR34665">
    <property type="entry name" value="DUF3741 DOMAIN-CONTAINING PROTEIN"/>
    <property type="match status" value="1"/>
</dbReference>
<reference evidence="2 3" key="1">
    <citation type="submission" date="2022-12" db="EMBL/GenBank/DDBJ databases">
        <title>Chromosome-scale assembly of the Ensete ventricosum genome.</title>
        <authorList>
            <person name="Dussert Y."/>
            <person name="Stocks J."/>
            <person name="Wendawek A."/>
            <person name="Woldeyes F."/>
            <person name="Nichols R.A."/>
            <person name="Borrell J.S."/>
        </authorList>
    </citation>
    <scope>NUCLEOTIDE SEQUENCE [LARGE SCALE GENOMIC DNA]</scope>
    <source>
        <strain evidence="3">cv. Maze</strain>
        <tissue evidence="2">Seeds</tissue>
    </source>
</reference>
<protein>
    <submittedName>
        <fullName evidence="2">Uncharacterized protein</fullName>
    </submittedName>
</protein>
<gene>
    <name evidence="2" type="ORF">OPV22_025629</name>
</gene>
<feature type="region of interest" description="Disordered" evidence="1">
    <location>
        <begin position="142"/>
        <end position="164"/>
    </location>
</feature>
<evidence type="ECO:0000313" key="3">
    <source>
        <dbReference type="Proteomes" id="UP001222027"/>
    </source>
</evidence>
<name>A0AAV8P7Q5_ENSVE</name>
<comment type="caution">
    <text evidence="2">The sequence shown here is derived from an EMBL/GenBank/DDBJ whole genome shotgun (WGS) entry which is preliminary data.</text>
</comment>
<evidence type="ECO:0000313" key="2">
    <source>
        <dbReference type="EMBL" id="KAJ8471286.1"/>
    </source>
</evidence>
<dbReference type="AlphaFoldDB" id="A0AAV8P7Q5"/>
<dbReference type="PANTHER" id="PTHR34665:SF4">
    <property type="entry name" value="DUF3741 DOMAIN-CONTAINING PROTEIN"/>
    <property type="match status" value="1"/>
</dbReference>
<accession>A0AAV8P7Q5</accession>